<feature type="compositionally biased region" description="Gly residues" evidence="1">
    <location>
        <begin position="3429"/>
        <end position="3440"/>
    </location>
</feature>
<feature type="domain" description="Fibronectin type-III" evidence="3">
    <location>
        <begin position="1517"/>
        <end position="1620"/>
    </location>
</feature>
<feature type="region of interest" description="Disordered" evidence="1">
    <location>
        <begin position="3420"/>
        <end position="3440"/>
    </location>
</feature>
<dbReference type="Pfam" id="PF07705">
    <property type="entry name" value="CARDB"/>
    <property type="match status" value="1"/>
</dbReference>
<dbReference type="EMBL" id="JAPFPW010000018">
    <property type="protein sequence ID" value="MCW7754907.1"/>
    <property type="molecule type" value="Genomic_DNA"/>
</dbReference>
<dbReference type="PANTHER" id="PTHR46957:SF3">
    <property type="entry name" value="CYTOKINE RECEPTOR"/>
    <property type="match status" value="1"/>
</dbReference>
<dbReference type="Pfam" id="PF17957">
    <property type="entry name" value="Big_7"/>
    <property type="match status" value="1"/>
</dbReference>
<dbReference type="PANTHER" id="PTHR46957">
    <property type="entry name" value="CYTOKINE RECEPTOR"/>
    <property type="match status" value="1"/>
</dbReference>
<name>A0ABT3ND84_9BACT</name>
<evidence type="ECO:0000256" key="2">
    <source>
        <dbReference type="SAM" id="SignalP"/>
    </source>
</evidence>
<dbReference type="RefSeq" id="WP_265425821.1">
    <property type="nucleotide sequence ID" value="NZ_JAPFPW010000018.1"/>
</dbReference>
<keyword evidence="2" id="KW-0732">Signal</keyword>
<evidence type="ECO:0000259" key="3">
    <source>
        <dbReference type="PROSITE" id="PS50853"/>
    </source>
</evidence>
<sequence length="3657" mass="396765">MFSSCCRISLRPFLWIAWIFSILFISNAAFAETMVSGVITKDTTWSLAGSPYIVTSTLTVRGRDGDDDVTTLILEPGVEVRFHAHAQLVIGGSSGDPGALIARGREGAPIRFVAHSTEPGSGYWRGIHFQKTGKGSVEHSIISHAGRGGVPALAADHAAPLLSFCHFTENLAYDLRYSGDVGGVLYNSILNNGLDFRGQGEVLFDANTVYWNHAFPVRLPANNTGSFVAGAEFLGLDADSAIVVWDSSLSRSSTWQSSIPYALIAGLYVRGRDGREGVTTLTLEPGTELRFNTGFSLVIGSTDANGEPGALIARGSSAFPIRFVANTREPVPGYWQEIQFLPSSEGTGSRMDHCMVAHAGRGGRPAVFISHASPALSSCYFTENLAYDLRYSGYVGGVLYNSTLHNGLDFGGQGEVLFDANTVYWNHAFPVRLPANNTGPFVAGAEFLGLDADSAIVVWDPNLSRSSIWQSSIPYALISGLYVQGRDGGRGVTTLTLKPGTELRFNAATAFVVGNTNANGEPGALIARGSSDFPIRFVANTREPVPGYWQEIQFLASSEGTGSRMDHCMVAHAGRRGRPAVFISHASPALSYCHFTENLAYDLRYSGDVGGVLYNSTLHNGLDFEGRGEVLFDANTVYWNHAFPVRLPADLTGAFVAGAEFLGLDADSAIVVRDSSLSRSSTWQSSIPYALIAGLYVRGRDGREGVTTLTLEPGTELRFNSGSSLGVGSRYDYSDPGALIARGTTDAPILFTANTPFPFSGFWRGILFDRTAGENSVLEHAVVEYGGYGGGQNIYALYSSPAIRFSTIQNSSGSGIRLYGQESSNISLECNTIRKNEVGITAQMTIDPVIRHNHFIQNRQCGLEHTGGQGVIAAHNWWGDPHGPGYTGDWVSGNVVVDPWLEEPGVCAPDSMISDRPFVPRNPRPLDEAAELLFPGREILLEWDGGDPDPKEKVHYLLLWGRDENSLTVLAEGLDRSFFSLEVEPETTYFWRVVSRNSHGLETHGPVWRFTTAGAQADLVVSHLSWDPPAGIEAGQQVAVTATITNQGAGPAVSRFEVGFYVNGSHVGRHHVQGLAAGESIQLGIIWSARVGPAVLRVVADIYNNIVEDDEGNNSYEVSLGSIADTTPPEMYSSTPAHGALIHQVSQVDAHIRDLHGGRVNSEVTLQSLVLSREGRLIPGTRRVSGDCFSFIPSTLPMDAGLYRMDLRATDLAGNHKDYFFEFTIKPDRPSSPVITGDSVFSGPVLPRPEVNYSNIRNITLRGERDDDTWVRIRRGNRIIAKTATGSGPWSVYFWTGYHADNLYEGINHLEIQTISRAGAASDPVWVDVFVDVMPPALTAFAPAVAFLNYSPERISLSWREHGVGFDAENSWFTVKNERQNSVPGTWTLTEDTAVFVPEQDFSDDVYTVEGLLVDKVANASGFTRIFTVDRVAPGQPVVEPVFSPTHTITQILRGQKEAFSALSMNGEPITGHTAALQWEHRVRLQQGLNQFVFTAKDRAGNVSPEARVRIVFDDIPPPSVQNLTASGDGNGTTVLLDWIGYNEALHGDIERYLIFCETTPFSSVEDREPCGVVNAGIFSYVVQNLARGRLYWFAVVAVDEAGNMLKEVTPVSAIPVNRQAPLDVVNLSVHSFADRLYFTWQSPENQHSDLEGYRIYFNNSLTPEILGADATSYEKVGLAEASAYTFQIRSVNSRGMESLGVSTGAHTWLSNPSGLSIRPEGETLLLRWDPVEPVSSLRHYAVYQSSAPFTSTEGMKPVLVVTGTQAGVAGLTSHETYYLAVAAVNRSGGQNPHVESLGATPQSDEEGPLIMDVMMDGRPLEEGFVIADSGLIRLRAEDPSGVSRIEFFLDDVLHHTDYGSPYSWRVNIHELEDRSYTFRIVAHDSLNNISTFSRNIRIQMNLPTAPRISEPRNGWIVNRTEIQVRGETEEKNRIQLYLNGEAWGGLLVPDRKGHFEVTLLLASGSHSIQAAAVNRSGMGPLSEPVSIEVDVSVPSTPAKLSAEALEGGGVRLAWSAGDERDMAGYTLYRSAASFTDAGGAGRVNARPIAGLHYRDMPPEDGLWYYRITVTDRAGNESALSEEVSVVSDGTGPRASIYYESDGRVHPVNGAFGRGRVRARIQVSEPLMAAPFFGITPHGGQPFPMELRKTGALEYEGYFDMEASTPSGRALAVFSARDLVGNRGTEIDLGMSLQIDTDGPVVRRLVLDPAAPVHNNASPLRVEFTAGLDKAVADGSSPEFSFFLFGKGRKQTEVADVRRISTVHGDAETWKGHLDLPLDAGVVEPEMLSFVFLARCLLDNEGSQIAALNRFQVYAGELPPLAPPSELEARALPGGGVALSWRRVEESSGCRIYRRDGGRGDFALIGEVEGDVEGFEDRVAEDGRYTYVLTSLRRENGEEAESAFSEPAEILALVSLPPAPYDLSLNLLPSGIEARWKGDGAHVVSHRLYRSHGSVIDSTDGLFPVEAVFGEKQALDTSPSPTHHTYAVTAVDSAGNESFPSGSVYLNFHLLPPDRLLVSRNEDELPVFSWTHPGGSFAGFVVSMGPPGQLMPVGEEPVIFYQMEDRGYTGDERVYHIVAVDGNGEESPGRSVHLPLVEVALSDNSLLRRGIMNRLFCDVTNKGTSSLAGLELAAGIGNRDHGSSPFNLSPGETLRVPVVVPGYAGLKDRETLSLRVQQNPEPGIRAQIWRAQTMAVGEGMLAAGIRSENMIRGGAGKVRFFLENTGSEDVEILTARSFGKNPSQDIRFRLTDSDDNTLSVVNFLQATGESVYTLATGQSLVRIPPGERFTSNPLLLPIPLSAPDDVVLRLEIDRVFHGFATDHPHELRGFGSAVGVTLVETSYAAEVVSVFPRLAHDQDVQIEGRVYERTSGRNLPHTPLNLVIMQRGFERKIALVSGSDGTFSYTFRPTVKESGTFEVAALHPDLMERPVQAAFTIARVGLYPSRIRLTLPKNYEESIPIQVEVAEGTGVSNLRFVYDESDQPANAFMEGLSWDGGSPIEVLDGGRKAWVHLRISGSNQVAEHGSLILRLVSEETGHKPWAHVHLDISFTEAMPRLVFPSFRETGLVPGDHPVETIRFTNRGLADAEGLRFTLKGEGGGEAPDWVILNHTGLSSLLRTGESLDVPVTLVPPLRTREGLYTFFLTAEADNHPAVSIPFYVSVTQNGRGHVLFKVQNIYTGSLGPDNEAIQGLKDASIVLQHEKNLSFHFNAKSDGHGEALLRDLPAGIYKYRVRAAGHQETTGRVWIKPGITVSEALFLEYNFVTVEWRVVETTLQDSYDIVLTMIYETNVPAPVVVCEPGTISLPDLKAGDVFTGEFVCTNHGLIAADNLAVQLPENDSHIQYQLLSGVPAMLGAKESIRIPYRLVTLRSLDPADEMESGGGSGGAYRACVYTSYQGVAANGCPYSGRIPHCFTRPWRTSAHQPAPGSPGGGGISWGGGMGGGGWGSSGIWTPAAREIATDEGSCDPLPGGGREGESGSSTGASLSVSGSCQDAGSGSRAAAESECGDCVHWASDECGKYRCVPVGSSVLPLTGEFVHGETDLWVQAQGGRLGLVRNYSYGNWDFNIHSRIWSVFEGSEGEDAKDPTRLFFNGYAYEKSGTGTYIRGRYRILIHKRDSSGRPSAYRYESSSGAWELFETHLESGAFGLSSWGNIHG</sequence>
<dbReference type="Gene3D" id="2.60.40.10">
    <property type="entry name" value="Immunoglobulins"/>
    <property type="match status" value="8"/>
</dbReference>
<dbReference type="PROSITE" id="PS50853">
    <property type="entry name" value="FN3"/>
    <property type="match status" value="2"/>
</dbReference>
<feature type="signal peptide" evidence="2">
    <location>
        <begin position="1"/>
        <end position="31"/>
    </location>
</feature>
<dbReference type="SMART" id="SM00060">
    <property type="entry name" value="FN3"/>
    <property type="match status" value="6"/>
</dbReference>
<reference evidence="4 5" key="1">
    <citation type="submission" date="2022-11" db="EMBL/GenBank/DDBJ databases">
        <title>Desulfobotulus tamanensis H1 sp. nov. - anaerobic, alkaliphilic, sulphate reducing bacterium isolated from terrestrial mud volcano.</title>
        <authorList>
            <person name="Frolova A."/>
            <person name="Merkel A.Y."/>
            <person name="Slobodkin A.I."/>
        </authorList>
    </citation>
    <scope>NUCLEOTIDE SEQUENCE [LARGE SCALE GENOMIC DNA]</scope>
    <source>
        <strain evidence="4 5">H1</strain>
    </source>
</reference>
<accession>A0ABT3ND84</accession>
<feature type="non-terminal residue" evidence="4">
    <location>
        <position position="3657"/>
    </location>
</feature>
<dbReference type="Pfam" id="PF00041">
    <property type="entry name" value="fn3"/>
    <property type="match status" value="1"/>
</dbReference>
<evidence type="ECO:0000313" key="5">
    <source>
        <dbReference type="Proteomes" id="UP001209681"/>
    </source>
</evidence>
<dbReference type="InterPro" id="IPR039448">
    <property type="entry name" value="Beta_helix"/>
</dbReference>
<evidence type="ECO:0000313" key="4">
    <source>
        <dbReference type="EMBL" id="MCW7754907.1"/>
    </source>
</evidence>
<feature type="compositionally biased region" description="Low complexity" evidence="1">
    <location>
        <begin position="3478"/>
        <end position="3490"/>
    </location>
</feature>
<protein>
    <submittedName>
        <fullName evidence="4">Ig-like domain-containing protein</fullName>
    </submittedName>
</protein>
<dbReference type="InterPro" id="IPR011635">
    <property type="entry name" value="CARDB"/>
</dbReference>
<evidence type="ECO:0000256" key="1">
    <source>
        <dbReference type="SAM" id="MobiDB-lite"/>
    </source>
</evidence>
<feature type="domain" description="Fibronectin type-III" evidence="3">
    <location>
        <begin position="1621"/>
        <end position="1714"/>
    </location>
</feature>
<dbReference type="Proteomes" id="UP001209681">
    <property type="component" value="Unassembled WGS sequence"/>
</dbReference>
<dbReference type="SUPFAM" id="SSF51126">
    <property type="entry name" value="Pectin lyase-like"/>
    <property type="match status" value="1"/>
</dbReference>
<dbReference type="InterPro" id="IPR012334">
    <property type="entry name" value="Pectin_lyas_fold"/>
</dbReference>
<comment type="caution">
    <text evidence="4">The sequence shown here is derived from an EMBL/GenBank/DDBJ whole genome shotgun (WGS) entry which is preliminary data.</text>
</comment>
<dbReference type="SUPFAM" id="SSF49265">
    <property type="entry name" value="Fibronectin type III"/>
    <property type="match status" value="3"/>
</dbReference>
<proteinExistence type="predicted"/>
<feature type="chain" id="PRO_5045839719" evidence="2">
    <location>
        <begin position="32"/>
        <end position="3657"/>
    </location>
</feature>
<dbReference type="InterPro" id="IPR013783">
    <property type="entry name" value="Ig-like_fold"/>
</dbReference>
<dbReference type="InterPro" id="IPR011050">
    <property type="entry name" value="Pectin_lyase_fold/virulence"/>
</dbReference>
<feature type="region of interest" description="Disordered" evidence="1">
    <location>
        <begin position="3461"/>
        <end position="3490"/>
    </location>
</feature>
<organism evidence="4 5">
    <name type="scientific">Desulfobotulus pelophilus</name>
    <dbReference type="NCBI Taxonomy" id="2823377"/>
    <lineage>
        <taxon>Bacteria</taxon>
        <taxon>Pseudomonadati</taxon>
        <taxon>Thermodesulfobacteriota</taxon>
        <taxon>Desulfobacteria</taxon>
        <taxon>Desulfobacterales</taxon>
        <taxon>Desulfobacteraceae</taxon>
        <taxon>Desulfobotulus</taxon>
    </lineage>
</organism>
<dbReference type="Pfam" id="PF13229">
    <property type="entry name" value="Beta_helix"/>
    <property type="match status" value="1"/>
</dbReference>
<dbReference type="CDD" id="cd00063">
    <property type="entry name" value="FN3"/>
    <property type="match status" value="3"/>
</dbReference>
<dbReference type="InterPro" id="IPR003961">
    <property type="entry name" value="FN3_dom"/>
</dbReference>
<dbReference type="InterPro" id="IPR050713">
    <property type="entry name" value="RTP_Phos/Ushers"/>
</dbReference>
<dbReference type="InterPro" id="IPR036116">
    <property type="entry name" value="FN3_sf"/>
</dbReference>
<gene>
    <name evidence="4" type="ORF">OOT00_13020</name>
</gene>
<dbReference type="Gene3D" id="2.160.20.10">
    <property type="entry name" value="Single-stranded right-handed beta-helix, Pectin lyase-like"/>
    <property type="match status" value="1"/>
</dbReference>
<keyword evidence="5" id="KW-1185">Reference proteome</keyword>